<gene>
    <name evidence="2" type="ORF">BDCG_06572</name>
</gene>
<proteinExistence type="predicted"/>
<accession>A0ABP2F6N2</accession>
<dbReference type="GeneID" id="69028434"/>
<name>A0ABP2F6N2_AJEDR</name>
<dbReference type="RefSeq" id="XP_045277988.1">
    <property type="nucleotide sequence ID" value="XM_045422321.1"/>
</dbReference>
<keyword evidence="3" id="KW-1185">Reference proteome</keyword>
<evidence type="ECO:0000313" key="3">
    <source>
        <dbReference type="Proteomes" id="UP000002039"/>
    </source>
</evidence>
<dbReference type="EMBL" id="EQ999979">
    <property type="protein sequence ID" value="EEQ91452.2"/>
    <property type="molecule type" value="Genomic_DNA"/>
</dbReference>
<dbReference type="Proteomes" id="UP000002039">
    <property type="component" value="Unassembled WGS sequence"/>
</dbReference>
<feature type="compositionally biased region" description="Polar residues" evidence="1">
    <location>
        <begin position="23"/>
        <end position="33"/>
    </location>
</feature>
<sequence>MSLFFSVCHRRIRFITLQSPVKKSSPMSGTLGSNRGAAQAPVAADRTTFKLVARPFNQGPEENGKPRSVSDPSPDVLGECCVVDLSAQCLTPSTGSILRNKAGNTIGATIKPEFNIARNADLWLGVDK</sequence>
<organism evidence="2 3">
    <name type="scientific">Ajellomyces dermatitidis (strain ER-3 / ATCC MYA-2586)</name>
    <name type="common">Blastomyces dermatitidis</name>
    <dbReference type="NCBI Taxonomy" id="559297"/>
    <lineage>
        <taxon>Eukaryota</taxon>
        <taxon>Fungi</taxon>
        <taxon>Dikarya</taxon>
        <taxon>Ascomycota</taxon>
        <taxon>Pezizomycotina</taxon>
        <taxon>Eurotiomycetes</taxon>
        <taxon>Eurotiomycetidae</taxon>
        <taxon>Onygenales</taxon>
        <taxon>Ajellomycetaceae</taxon>
        <taxon>Blastomyces</taxon>
    </lineage>
</organism>
<feature type="region of interest" description="Disordered" evidence="1">
    <location>
        <begin position="53"/>
        <end position="73"/>
    </location>
</feature>
<protein>
    <submittedName>
        <fullName evidence="2">Uncharacterized protein</fullName>
    </submittedName>
</protein>
<evidence type="ECO:0000256" key="1">
    <source>
        <dbReference type="SAM" id="MobiDB-lite"/>
    </source>
</evidence>
<evidence type="ECO:0000313" key="2">
    <source>
        <dbReference type="EMBL" id="EEQ91452.2"/>
    </source>
</evidence>
<feature type="region of interest" description="Disordered" evidence="1">
    <location>
        <begin position="23"/>
        <end position="42"/>
    </location>
</feature>
<reference evidence="3" key="1">
    <citation type="journal article" date="2015" name="PLoS Genet.">
        <title>The dynamic genome and transcriptome of the human fungal pathogen Blastomyces and close relative Emmonsia.</title>
        <authorList>
            <person name="Munoz J.F."/>
            <person name="Gauthier G.M."/>
            <person name="Desjardins C.A."/>
            <person name="Gallo J.E."/>
            <person name="Holder J."/>
            <person name="Sullivan T.D."/>
            <person name="Marty A.J."/>
            <person name="Carmen J.C."/>
            <person name="Chen Z."/>
            <person name="Ding L."/>
            <person name="Gujja S."/>
            <person name="Magrini V."/>
            <person name="Misas E."/>
            <person name="Mitreva M."/>
            <person name="Priest M."/>
            <person name="Saif S."/>
            <person name="Whiston E.A."/>
            <person name="Young S."/>
            <person name="Zeng Q."/>
            <person name="Goldman W.E."/>
            <person name="Mardis E.R."/>
            <person name="Taylor J.W."/>
            <person name="McEwen J.G."/>
            <person name="Clay O.K."/>
            <person name="Klein B.S."/>
            <person name="Cuomo C.A."/>
        </authorList>
    </citation>
    <scope>NUCLEOTIDE SEQUENCE [LARGE SCALE GENOMIC DNA]</scope>
    <source>
        <strain evidence="3">ER-3 / ATCC MYA-2586</strain>
    </source>
</reference>